<accession>A0A1J4KP22</accession>
<name>A0A1J4KP22_9EUKA</name>
<reference evidence="1" key="1">
    <citation type="submission" date="2016-10" db="EMBL/GenBank/DDBJ databases">
        <authorList>
            <person name="Benchimol M."/>
            <person name="Almeida L.G."/>
            <person name="Vasconcelos A.T."/>
            <person name="Perreira-Neves A."/>
            <person name="Rosa I.A."/>
            <person name="Tasca T."/>
            <person name="Bogo M.R."/>
            <person name="de Souza W."/>
        </authorList>
    </citation>
    <scope>NUCLEOTIDE SEQUENCE [LARGE SCALE GENOMIC DNA]</scope>
    <source>
        <strain evidence="1">K</strain>
    </source>
</reference>
<protein>
    <submittedName>
        <fullName evidence="1">Uncharacterized protein</fullName>
    </submittedName>
</protein>
<keyword evidence="2" id="KW-1185">Reference proteome</keyword>
<evidence type="ECO:0000313" key="2">
    <source>
        <dbReference type="Proteomes" id="UP000179807"/>
    </source>
</evidence>
<dbReference type="VEuPathDB" id="TrichDB:TRFO_17514"/>
<dbReference type="GeneID" id="94834335"/>
<comment type="caution">
    <text evidence="1">The sequence shown here is derived from an EMBL/GenBank/DDBJ whole genome shotgun (WGS) entry which is preliminary data.</text>
</comment>
<dbReference type="RefSeq" id="XP_068365808.1">
    <property type="nucleotide sequence ID" value="XM_068499631.1"/>
</dbReference>
<sequence length="83" mass="9727">MSVTKFAKNINEFVGEKINTILVMIDEKVYKTTFGYSVKHLYEKCIGDSINKIIKFSELLEIFSQIPYINITTNRNRIIYQSQ</sequence>
<dbReference type="Proteomes" id="UP000179807">
    <property type="component" value="Unassembled WGS sequence"/>
</dbReference>
<dbReference type="EMBL" id="MLAK01000559">
    <property type="protein sequence ID" value="OHT12672.1"/>
    <property type="molecule type" value="Genomic_DNA"/>
</dbReference>
<organism evidence="1 2">
    <name type="scientific">Tritrichomonas foetus</name>
    <dbReference type="NCBI Taxonomy" id="1144522"/>
    <lineage>
        <taxon>Eukaryota</taxon>
        <taxon>Metamonada</taxon>
        <taxon>Parabasalia</taxon>
        <taxon>Tritrichomonadida</taxon>
        <taxon>Tritrichomonadidae</taxon>
        <taxon>Tritrichomonas</taxon>
    </lineage>
</organism>
<evidence type="ECO:0000313" key="1">
    <source>
        <dbReference type="EMBL" id="OHT12672.1"/>
    </source>
</evidence>
<proteinExistence type="predicted"/>
<gene>
    <name evidence="1" type="ORF">TRFO_17514</name>
</gene>
<dbReference type="AlphaFoldDB" id="A0A1J4KP22"/>